<dbReference type="EMBL" id="ML979132">
    <property type="protein sequence ID" value="KAF1921577.1"/>
    <property type="molecule type" value="Genomic_DNA"/>
</dbReference>
<evidence type="ECO:0000256" key="1">
    <source>
        <dbReference type="SAM" id="MobiDB-lite"/>
    </source>
</evidence>
<protein>
    <submittedName>
        <fullName evidence="2">Uncharacterized protein</fullName>
    </submittedName>
</protein>
<dbReference type="Proteomes" id="UP000800096">
    <property type="component" value="Unassembled WGS sequence"/>
</dbReference>
<dbReference type="AlphaFoldDB" id="A0A6A5R6S3"/>
<feature type="region of interest" description="Disordered" evidence="1">
    <location>
        <begin position="174"/>
        <end position="308"/>
    </location>
</feature>
<name>A0A6A5R6S3_AMPQU</name>
<keyword evidence="3" id="KW-1185">Reference proteome</keyword>
<sequence length="308" mass="34512">MTPNLFLATQKVFQPHKWFRAPKTERPTRVTEYWASPEPGQYEYIPGRGWYFVAKLKEVPVPAPFTELRSLEGGPVLPAAAPRAREFEKLEKPVPVHRSRVLGRYLLEDDYKSRKKTAQIQDERGKRVQAGFFQLDDGVAWVHCWDEDGIFIPGDKGGYKLWCIDAATKDFRHMRKGDDPNFVRSRNASRNPSLERDVDARSQDSVSTAFRSGPASIRDTPSGPSTRASSIRGPMSPASTSSSRAQSRRNSPKRNNSIPLEEAKAALRRMAKEQEEAVNAAASARTRTTSSGAAPRIERGRAMTRVAN</sequence>
<feature type="compositionally biased region" description="Low complexity" evidence="1">
    <location>
        <begin position="280"/>
        <end position="295"/>
    </location>
</feature>
<evidence type="ECO:0000313" key="3">
    <source>
        <dbReference type="Proteomes" id="UP000800096"/>
    </source>
</evidence>
<feature type="compositionally biased region" description="Basic and acidic residues" evidence="1">
    <location>
        <begin position="193"/>
        <end position="202"/>
    </location>
</feature>
<evidence type="ECO:0000313" key="2">
    <source>
        <dbReference type="EMBL" id="KAF1921577.1"/>
    </source>
</evidence>
<proteinExistence type="predicted"/>
<accession>A0A6A5R6S3</accession>
<feature type="compositionally biased region" description="Low complexity" evidence="1">
    <location>
        <begin position="234"/>
        <end position="245"/>
    </location>
</feature>
<feature type="compositionally biased region" description="Basic and acidic residues" evidence="1">
    <location>
        <begin position="261"/>
        <end position="275"/>
    </location>
</feature>
<organism evidence="2 3">
    <name type="scientific">Ampelomyces quisqualis</name>
    <name type="common">Powdery mildew agent</name>
    <dbReference type="NCBI Taxonomy" id="50730"/>
    <lineage>
        <taxon>Eukaryota</taxon>
        <taxon>Fungi</taxon>
        <taxon>Dikarya</taxon>
        <taxon>Ascomycota</taxon>
        <taxon>Pezizomycotina</taxon>
        <taxon>Dothideomycetes</taxon>
        <taxon>Pleosporomycetidae</taxon>
        <taxon>Pleosporales</taxon>
        <taxon>Pleosporineae</taxon>
        <taxon>Phaeosphaeriaceae</taxon>
        <taxon>Ampelomyces</taxon>
    </lineage>
</organism>
<gene>
    <name evidence="2" type="ORF">BDU57DRAFT_54147</name>
</gene>
<dbReference type="OrthoDB" id="3880384at2759"/>
<reference evidence="2" key="1">
    <citation type="journal article" date="2020" name="Stud. Mycol.">
        <title>101 Dothideomycetes genomes: a test case for predicting lifestyles and emergence of pathogens.</title>
        <authorList>
            <person name="Haridas S."/>
            <person name="Albert R."/>
            <person name="Binder M."/>
            <person name="Bloem J."/>
            <person name="Labutti K."/>
            <person name="Salamov A."/>
            <person name="Andreopoulos B."/>
            <person name="Baker S."/>
            <person name="Barry K."/>
            <person name="Bills G."/>
            <person name="Bluhm B."/>
            <person name="Cannon C."/>
            <person name="Castanera R."/>
            <person name="Culley D."/>
            <person name="Daum C."/>
            <person name="Ezra D."/>
            <person name="Gonzalez J."/>
            <person name="Henrissat B."/>
            <person name="Kuo A."/>
            <person name="Liang C."/>
            <person name="Lipzen A."/>
            <person name="Lutzoni F."/>
            <person name="Magnuson J."/>
            <person name="Mondo S."/>
            <person name="Nolan M."/>
            <person name="Ohm R."/>
            <person name="Pangilinan J."/>
            <person name="Park H.-J."/>
            <person name="Ramirez L."/>
            <person name="Alfaro M."/>
            <person name="Sun H."/>
            <person name="Tritt A."/>
            <person name="Yoshinaga Y."/>
            <person name="Zwiers L.-H."/>
            <person name="Turgeon B."/>
            <person name="Goodwin S."/>
            <person name="Spatafora J."/>
            <person name="Crous P."/>
            <person name="Grigoriev I."/>
        </authorList>
    </citation>
    <scope>NUCLEOTIDE SEQUENCE</scope>
    <source>
        <strain evidence="2">HMLAC05119</strain>
    </source>
</reference>